<dbReference type="SUPFAM" id="SSF144091">
    <property type="entry name" value="Rhomboid-like"/>
    <property type="match status" value="1"/>
</dbReference>
<keyword evidence="3" id="KW-0645">Protease</keyword>
<evidence type="ECO:0000313" key="11">
    <source>
        <dbReference type="EMBL" id="CEL93508.1"/>
    </source>
</evidence>
<evidence type="ECO:0000256" key="6">
    <source>
        <dbReference type="ARBA" id="ARBA00022989"/>
    </source>
</evidence>
<evidence type="ECO:0000259" key="10">
    <source>
        <dbReference type="Pfam" id="PF01694"/>
    </source>
</evidence>
<evidence type="ECO:0000256" key="8">
    <source>
        <dbReference type="SAM" id="Phobius"/>
    </source>
</evidence>
<protein>
    <recommendedName>
        <fullName evidence="10">Peptidase S54 rhomboid domain-containing protein</fullName>
    </recommendedName>
</protein>
<dbReference type="AlphaFoldDB" id="A0A0G4EDQ6"/>
<feature type="signal peptide" evidence="9">
    <location>
        <begin position="1"/>
        <end position="22"/>
    </location>
</feature>
<accession>A0A0G4EDQ6</accession>
<dbReference type="PANTHER" id="PTHR43066">
    <property type="entry name" value="RHOMBOID-RELATED PROTEIN"/>
    <property type="match status" value="1"/>
</dbReference>
<dbReference type="Gene3D" id="1.20.1540.10">
    <property type="entry name" value="Rhomboid-like"/>
    <property type="match status" value="1"/>
</dbReference>
<feature type="transmembrane region" description="Helical" evidence="8">
    <location>
        <begin position="216"/>
        <end position="235"/>
    </location>
</feature>
<dbReference type="GO" id="GO:0016020">
    <property type="term" value="C:membrane"/>
    <property type="evidence" value="ECO:0007669"/>
    <property type="project" value="UniProtKB-SubCell"/>
</dbReference>
<keyword evidence="9" id="KW-0732">Signal</keyword>
<dbReference type="VEuPathDB" id="CryptoDB:Vbra_11218"/>
<organism evidence="11 12">
    <name type="scientific">Vitrella brassicaformis (strain CCMP3155)</name>
    <dbReference type="NCBI Taxonomy" id="1169540"/>
    <lineage>
        <taxon>Eukaryota</taxon>
        <taxon>Sar</taxon>
        <taxon>Alveolata</taxon>
        <taxon>Colpodellida</taxon>
        <taxon>Vitrellaceae</taxon>
        <taxon>Vitrella</taxon>
    </lineage>
</organism>
<evidence type="ECO:0000256" key="7">
    <source>
        <dbReference type="ARBA" id="ARBA00023136"/>
    </source>
</evidence>
<evidence type="ECO:0000256" key="1">
    <source>
        <dbReference type="ARBA" id="ARBA00004141"/>
    </source>
</evidence>
<name>A0A0G4EDQ6_VITBC</name>
<comment type="subcellular location">
    <subcellularLocation>
        <location evidence="1">Membrane</location>
        <topology evidence="1">Multi-pass membrane protein</topology>
    </subcellularLocation>
</comment>
<gene>
    <name evidence="11" type="ORF">Vbra_11218</name>
</gene>
<proteinExistence type="inferred from homology"/>
<evidence type="ECO:0000256" key="2">
    <source>
        <dbReference type="ARBA" id="ARBA00009045"/>
    </source>
</evidence>
<dbReference type="GO" id="GO:0006508">
    <property type="term" value="P:proteolysis"/>
    <property type="evidence" value="ECO:0007669"/>
    <property type="project" value="UniProtKB-KW"/>
</dbReference>
<evidence type="ECO:0000256" key="3">
    <source>
        <dbReference type="ARBA" id="ARBA00022670"/>
    </source>
</evidence>
<keyword evidence="6 8" id="KW-1133">Transmembrane helix</keyword>
<dbReference type="PANTHER" id="PTHR43066:SF1">
    <property type="entry name" value="RHOMBOID PROTEIN 2"/>
    <property type="match status" value="1"/>
</dbReference>
<keyword evidence="12" id="KW-1185">Reference proteome</keyword>
<keyword evidence="4 8" id="KW-0812">Transmembrane</keyword>
<keyword evidence="7 8" id="KW-0472">Membrane</keyword>
<dbReference type="InterPro" id="IPR022764">
    <property type="entry name" value="Peptidase_S54_rhomboid_dom"/>
</dbReference>
<dbReference type="InterPro" id="IPR035952">
    <property type="entry name" value="Rhomboid-like_sf"/>
</dbReference>
<feature type="transmembrane region" description="Helical" evidence="8">
    <location>
        <begin position="274"/>
        <end position="292"/>
    </location>
</feature>
<dbReference type="GO" id="GO:0004252">
    <property type="term" value="F:serine-type endopeptidase activity"/>
    <property type="evidence" value="ECO:0007669"/>
    <property type="project" value="InterPro"/>
</dbReference>
<feature type="transmembrane region" description="Helical" evidence="8">
    <location>
        <begin position="174"/>
        <end position="207"/>
    </location>
</feature>
<evidence type="ECO:0000256" key="9">
    <source>
        <dbReference type="SAM" id="SignalP"/>
    </source>
</evidence>
<evidence type="ECO:0000313" key="12">
    <source>
        <dbReference type="Proteomes" id="UP000041254"/>
    </source>
</evidence>
<evidence type="ECO:0000256" key="4">
    <source>
        <dbReference type="ARBA" id="ARBA00022692"/>
    </source>
</evidence>
<sequence length="322" mass="35307">MAAWIPFISGSLVAMVCKVADGRLAVDFSTANHTFLQPLTDAGGGRQGVRGEVLPARHHSKPTAIPAAKVLGMLEKTASSGRRTREMETQLSLDGNVIEDAFDLDNPKAKRRYLLLLTLPPIIMLALVIMQTVRIPVAQFCSIKPRSLRGLLGLLLSPWAHWNLFHFLKNMISWFGLATGMATYGISVFALASVFISLVGGLLVWLLSPRPDSNHAGLSGVLFGYLAFLISEVIWVRPIDWIAVAVLLVTIFLYGSMVCAMFCQVLSLKSDVSWESHVFGFAAGVLFTWLYFAKFHTLAPESKTAISFQSGKGSNQLYKLFS</sequence>
<evidence type="ECO:0000256" key="5">
    <source>
        <dbReference type="ARBA" id="ARBA00022801"/>
    </source>
</evidence>
<keyword evidence="5" id="KW-0378">Hydrolase</keyword>
<feature type="transmembrane region" description="Helical" evidence="8">
    <location>
        <begin position="113"/>
        <end position="130"/>
    </location>
</feature>
<dbReference type="Pfam" id="PF01694">
    <property type="entry name" value="Rhomboid"/>
    <property type="match status" value="1"/>
</dbReference>
<feature type="chain" id="PRO_5005187465" description="Peptidase S54 rhomboid domain-containing protein" evidence="9">
    <location>
        <begin position="23"/>
        <end position="322"/>
    </location>
</feature>
<dbReference type="Proteomes" id="UP000041254">
    <property type="component" value="Unassembled WGS sequence"/>
</dbReference>
<feature type="domain" description="Peptidase S54 rhomboid" evidence="10">
    <location>
        <begin position="153"/>
        <end position="293"/>
    </location>
</feature>
<feature type="transmembrane region" description="Helical" evidence="8">
    <location>
        <begin position="241"/>
        <end position="262"/>
    </location>
</feature>
<comment type="similarity">
    <text evidence="2">Belongs to the peptidase S54 family.</text>
</comment>
<dbReference type="EMBL" id="CDMY01000176">
    <property type="protein sequence ID" value="CEL93508.1"/>
    <property type="molecule type" value="Genomic_DNA"/>
</dbReference>
<reference evidence="11 12" key="1">
    <citation type="submission" date="2014-11" db="EMBL/GenBank/DDBJ databases">
        <authorList>
            <person name="Zhu J."/>
            <person name="Qi W."/>
            <person name="Song R."/>
        </authorList>
    </citation>
    <scope>NUCLEOTIDE SEQUENCE [LARGE SCALE GENOMIC DNA]</scope>
</reference>
<dbReference type="InParanoid" id="A0A0G4EDQ6"/>